<feature type="transmembrane region" description="Helical" evidence="7">
    <location>
        <begin position="112"/>
        <end position="135"/>
    </location>
</feature>
<dbReference type="PROSITE" id="PS50850">
    <property type="entry name" value="MFS"/>
    <property type="match status" value="1"/>
</dbReference>
<gene>
    <name evidence="9" type="ORF">EA462_15175</name>
</gene>
<keyword evidence="3" id="KW-0813">Transport</keyword>
<dbReference type="PANTHER" id="PTHR23514">
    <property type="entry name" value="BYPASS OF STOP CODON PROTEIN 6"/>
    <property type="match status" value="1"/>
</dbReference>
<evidence type="ECO:0000259" key="8">
    <source>
        <dbReference type="PROSITE" id="PS50850"/>
    </source>
</evidence>
<reference evidence="9 10" key="1">
    <citation type="submission" date="2018-10" db="EMBL/GenBank/DDBJ databases">
        <title>Natrarchaeobius chitinivorans gen. nov., sp. nov., and Natrarchaeobius haloalkaliphilus sp. nov., alkaliphilic, chitin-utilizing haloarchaea from hypersaline alkaline lakes.</title>
        <authorList>
            <person name="Sorokin D.Y."/>
            <person name="Elcheninov A.G."/>
            <person name="Kostrikina N.A."/>
            <person name="Bale N.J."/>
            <person name="Sinninghe Damste J.S."/>
            <person name="Khijniak T.V."/>
            <person name="Kublanov I.V."/>
            <person name="Toshchakov S.V."/>
        </authorList>
    </citation>
    <scope>NUCLEOTIDE SEQUENCE [LARGE SCALE GENOMIC DNA]</scope>
    <source>
        <strain evidence="9 10">AArcht-Sl</strain>
    </source>
</reference>
<feature type="transmembrane region" description="Helical" evidence="7">
    <location>
        <begin position="53"/>
        <end position="69"/>
    </location>
</feature>
<feature type="transmembrane region" description="Helical" evidence="7">
    <location>
        <begin position="248"/>
        <end position="266"/>
    </location>
</feature>
<feature type="transmembrane region" description="Helical" evidence="7">
    <location>
        <begin position="23"/>
        <end position="46"/>
    </location>
</feature>
<comment type="subcellular location">
    <subcellularLocation>
        <location evidence="1">Endomembrane system</location>
        <topology evidence="1">Multi-pass membrane protein</topology>
    </subcellularLocation>
</comment>
<feature type="transmembrane region" description="Helical" evidence="7">
    <location>
        <begin position="183"/>
        <end position="205"/>
    </location>
</feature>
<sequence>MALQSRGALLSSFEGTFGVSESLLGLVAPAGTVGFVVAILAVGMLAGRLDVRHVLVFGAVAMAISLFAISVAPAYSLFLFALLVQGSAAGVFRAMDRPLLSHLYPDRRGRIFVLYALAWAVGAVVGPVLASAVLLVADWRAVYVILAVSIVPVVVLVLSLEVPSWNEQPLERDAIGPLLSSSGVRTTLLALALAGGIEGTVFTWLPYYAGTFLDRTTANLALSAFLLAYIPGRYAYAKLVDSISYLRLSLVTTGLSIPAFAIALGWPSVGMLVAVFCAGAFISSLFPLLSAYGVDIVPEYSGPMSALTTGATYAGTAFVPVVVGIAAELTSIRIAMWIPIGLTVVLFGLIWSMPARAEVSEAGTA</sequence>
<dbReference type="GO" id="GO:0016020">
    <property type="term" value="C:membrane"/>
    <property type="evidence" value="ECO:0007669"/>
    <property type="project" value="TreeGrafter"/>
</dbReference>
<evidence type="ECO:0000256" key="6">
    <source>
        <dbReference type="ARBA" id="ARBA00023136"/>
    </source>
</evidence>
<evidence type="ECO:0000256" key="2">
    <source>
        <dbReference type="ARBA" id="ARBA00008335"/>
    </source>
</evidence>
<evidence type="ECO:0000256" key="4">
    <source>
        <dbReference type="ARBA" id="ARBA00022692"/>
    </source>
</evidence>
<accession>A0A3N6M4N8</accession>
<dbReference type="Pfam" id="PF07690">
    <property type="entry name" value="MFS_1"/>
    <property type="match status" value="1"/>
</dbReference>
<evidence type="ECO:0000313" key="10">
    <source>
        <dbReference type="Proteomes" id="UP000273828"/>
    </source>
</evidence>
<comment type="caution">
    <text evidence="9">The sequence shown here is derived from an EMBL/GenBank/DDBJ whole genome shotgun (WGS) entry which is preliminary data.</text>
</comment>
<evidence type="ECO:0000256" key="5">
    <source>
        <dbReference type="ARBA" id="ARBA00022989"/>
    </source>
</evidence>
<feature type="transmembrane region" description="Helical" evidence="7">
    <location>
        <begin position="217"/>
        <end position="236"/>
    </location>
</feature>
<keyword evidence="6 7" id="KW-0472">Membrane</keyword>
<feature type="transmembrane region" description="Helical" evidence="7">
    <location>
        <begin position="141"/>
        <end position="162"/>
    </location>
</feature>
<evidence type="ECO:0000313" key="9">
    <source>
        <dbReference type="EMBL" id="RQG87127.1"/>
    </source>
</evidence>
<dbReference type="GO" id="GO:0012505">
    <property type="term" value="C:endomembrane system"/>
    <property type="evidence" value="ECO:0007669"/>
    <property type="project" value="UniProtKB-SubCell"/>
</dbReference>
<keyword evidence="4 7" id="KW-0812">Transmembrane</keyword>
<name>A0A3N6M4N8_9EURY</name>
<evidence type="ECO:0000256" key="7">
    <source>
        <dbReference type="SAM" id="Phobius"/>
    </source>
</evidence>
<evidence type="ECO:0000256" key="3">
    <source>
        <dbReference type="ARBA" id="ARBA00022448"/>
    </source>
</evidence>
<dbReference type="InterPro" id="IPR051788">
    <property type="entry name" value="MFS_Transporter"/>
</dbReference>
<feature type="transmembrane region" description="Helical" evidence="7">
    <location>
        <begin position="332"/>
        <end position="351"/>
    </location>
</feature>
<dbReference type="InterPro" id="IPR011701">
    <property type="entry name" value="MFS"/>
</dbReference>
<comment type="similarity">
    <text evidence="2">Belongs to the major facilitator superfamily.</text>
</comment>
<proteinExistence type="inferred from homology"/>
<evidence type="ECO:0000256" key="1">
    <source>
        <dbReference type="ARBA" id="ARBA00004127"/>
    </source>
</evidence>
<feature type="domain" description="Major facilitator superfamily (MFS) profile" evidence="8">
    <location>
        <begin position="1"/>
        <end position="358"/>
    </location>
</feature>
<keyword evidence="5 7" id="KW-1133">Transmembrane helix</keyword>
<dbReference type="Proteomes" id="UP000273828">
    <property type="component" value="Unassembled WGS sequence"/>
</dbReference>
<organism evidence="9 10">
    <name type="scientific">Natrarchaeobius halalkaliphilus</name>
    <dbReference type="NCBI Taxonomy" id="1679091"/>
    <lineage>
        <taxon>Archaea</taxon>
        <taxon>Methanobacteriati</taxon>
        <taxon>Methanobacteriota</taxon>
        <taxon>Stenosarchaea group</taxon>
        <taxon>Halobacteria</taxon>
        <taxon>Halobacteriales</taxon>
        <taxon>Natrialbaceae</taxon>
        <taxon>Natrarchaeobius</taxon>
    </lineage>
</organism>
<dbReference type="Gene3D" id="1.20.1250.20">
    <property type="entry name" value="MFS general substrate transporter like domains"/>
    <property type="match status" value="2"/>
</dbReference>
<keyword evidence="10" id="KW-1185">Reference proteome</keyword>
<feature type="transmembrane region" description="Helical" evidence="7">
    <location>
        <begin position="272"/>
        <end position="294"/>
    </location>
</feature>
<dbReference type="InterPro" id="IPR020846">
    <property type="entry name" value="MFS_dom"/>
</dbReference>
<dbReference type="EMBL" id="REFY01000006">
    <property type="protein sequence ID" value="RQG87127.1"/>
    <property type="molecule type" value="Genomic_DNA"/>
</dbReference>
<dbReference type="PANTHER" id="PTHR23514:SF3">
    <property type="entry name" value="BYPASS OF STOP CODON PROTEIN 6"/>
    <property type="match status" value="1"/>
</dbReference>
<protein>
    <submittedName>
        <fullName evidence="9">MFS transporter</fullName>
    </submittedName>
</protein>
<feature type="transmembrane region" description="Helical" evidence="7">
    <location>
        <begin position="306"/>
        <end position="326"/>
    </location>
</feature>
<dbReference type="AlphaFoldDB" id="A0A3N6M4N8"/>
<dbReference type="GO" id="GO:0022857">
    <property type="term" value="F:transmembrane transporter activity"/>
    <property type="evidence" value="ECO:0007669"/>
    <property type="project" value="InterPro"/>
</dbReference>
<dbReference type="SUPFAM" id="SSF103473">
    <property type="entry name" value="MFS general substrate transporter"/>
    <property type="match status" value="1"/>
</dbReference>
<dbReference type="InterPro" id="IPR036259">
    <property type="entry name" value="MFS_trans_sf"/>
</dbReference>